<name>A0A3E2NR38_9SPHI</name>
<dbReference type="Proteomes" id="UP000260823">
    <property type="component" value="Unassembled WGS sequence"/>
</dbReference>
<sequence>MNGFLLIFEDRIKDFWEKYTEAEMQELFADILTYANANPQAFVKELEQVQFDPVLQPLPIVLEALSRDSDKWGEFFVNLLNTILVKAKSSANPQEMVDNLIEFAHIETHPKLFVKHVAKRLHQELTDDNLYTKSAAISMLPNYLDNPVVVDKEDIIQELQNKLRNPKWQIRYLAYISLKKFNLLPPDYSLSFTDKLLRMYKGRPLTY</sequence>
<protein>
    <recommendedName>
        <fullName evidence="3">HEAT repeat domain-containing protein</fullName>
    </recommendedName>
</protein>
<comment type="caution">
    <text evidence="1">The sequence shown here is derived from an EMBL/GenBank/DDBJ whole genome shotgun (WGS) entry which is preliminary data.</text>
</comment>
<dbReference type="SUPFAM" id="SSF48371">
    <property type="entry name" value="ARM repeat"/>
    <property type="match status" value="1"/>
</dbReference>
<dbReference type="RefSeq" id="WP_117383938.1">
    <property type="nucleotide sequence ID" value="NZ_QWDE01000002.1"/>
</dbReference>
<dbReference type="AlphaFoldDB" id="A0A3E2NR38"/>
<dbReference type="OrthoDB" id="792660at2"/>
<evidence type="ECO:0000313" key="2">
    <source>
        <dbReference type="Proteomes" id="UP000260823"/>
    </source>
</evidence>
<gene>
    <name evidence="1" type="ORF">DYU05_15175</name>
</gene>
<organism evidence="1 2">
    <name type="scientific">Mucilaginibacter terrenus</name>
    <dbReference type="NCBI Taxonomy" id="2482727"/>
    <lineage>
        <taxon>Bacteria</taxon>
        <taxon>Pseudomonadati</taxon>
        <taxon>Bacteroidota</taxon>
        <taxon>Sphingobacteriia</taxon>
        <taxon>Sphingobacteriales</taxon>
        <taxon>Sphingobacteriaceae</taxon>
        <taxon>Mucilaginibacter</taxon>
    </lineage>
</organism>
<accession>A0A3E2NR38</accession>
<reference evidence="1 2" key="1">
    <citation type="submission" date="2018-08" db="EMBL/GenBank/DDBJ databases">
        <title>Mucilaginibacter terrae sp. nov., isolated from manganese diggings.</title>
        <authorList>
            <person name="Huang Y."/>
            <person name="Zhou Z."/>
        </authorList>
    </citation>
    <scope>NUCLEOTIDE SEQUENCE [LARGE SCALE GENOMIC DNA]</scope>
    <source>
        <strain evidence="1 2">ZH6</strain>
    </source>
</reference>
<keyword evidence="2" id="KW-1185">Reference proteome</keyword>
<evidence type="ECO:0000313" key="1">
    <source>
        <dbReference type="EMBL" id="RFZ83469.1"/>
    </source>
</evidence>
<dbReference type="EMBL" id="QWDE01000002">
    <property type="protein sequence ID" value="RFZ83469.1"/>
    <property type="molecule type" value="Genomic_DNA"/>
</dbReference>
<evidence type="ECO:0008006" key="3">
    <source>
        <dbReference type="Google" id="ProtNLM"/>
    </source>
</evidence>
<proteinExistence type="predicted"/>
<dbReference type="InterPro" id="IPR016024">
    <property type="entry name" value="ARM-type_fold"/>
</dbReference>